<dbReference type="KEGG" id="bmeg:BG04_3948"/>
<feature type="domain" description="DUF4825" evidence="1">
    <location>
        <begin position="39"/>
        <end position="130"/>
    </location>
</feature>
<evidence type="ECO:0000313" key="2">
    <source>
        <dbReference type="EMBL" id="AJI25180.1"/>
    </source>
</evidence>
<organism evidence="2 3">
    <name type="scientific">Priestia megaterium (strain ATCC 14581 / DSM 32 / CCUG 1817 / JCM 2506 / NBRC 15308 / NCIMB 9376 / NCTC 10342 / NRRL B-14308 / VKM B-512 / Ford 19)</name>
    <name type="common">Bacillus megaterium</name>
    <dbReference type="NCBI Taxonomy" id="1348623"/>
    <lineage>
        <taxon>Bacteria</taxon>
        <taxon>Bacillati</taxon>
        <taxon>Bacillota</taxon>
        <taxon>Bacilli</taxon>
        <taxon>Bacillales</taxon>
        <taxon>Bacillaceae</taxon>
        <taxon>Priestia</taxon>
    </lineage>
</organism>
<dbReference type="Pfam" id="PF16107">
    <property type="entry name" value="DUF4825"/>
    <property type="match status" value="1"/>
</dbReference>
<reference evidence="2 3" key="1">
    <citation type="journal article" date="2015" name="Genome Announc.">
        <title>Complete genome sequences for 35 biothreat assay-relevant bacillus species.</title>
        <authorList>
            <person name="Johnson S.L."/>
            <person name="Daligault H.E."/>
            <person name="Davenport K.W."/>
            <person name="Jaissle J."/>
            <person name="Frey K.G."/>
            <person name="Ladner J.T."/>
            <person name="Broomall S.M."/>
            <person name="Bishop-Lilly K.A."/>
            <person name="Bruce D.C."/>
            <person name="Gibbons H.S."/>
            <person name="Coyne S.R."/>
            <person name="Lo C.C."/>
            <person name="Meincke L."/>
            <person name="Munk A.C."/>
            <person name="Koroleva G.I."/>
            <person name="Rosenzweig C.N."/>
            <person name="Palacios G.F."/>
            <person name="Redden C.L."/>
            <person name="Minogue T.D."/>
            <person name="Chain P.S."/>
        </authorList>
    </citation>
    <scope>NUCLEOTIDE SEQUENCE [LARGE SCALE GENOMIC DNA]</scope>
    <source>
        <strain evidence="3">ATCC 14581 / DSM 32 / JCM 2506 / NBRC 15308 / NCIMB 9376 / NCTC 10342 / NRRL B-14308 / VKM B-512</strain>
    </source>
</reference>
<evidence type="ECO:0000259" key="1">
    <source>
        <dbReference type="Pfam" id="PF16107"/>
    </source>
</evidence>
<dbReference type="InterPro" id="IPR032250">
    <property type="entry name" value="DUF4825"/>
</dbReference>
<evidence type="ECO:0000313" key="3">
    <source>
        <dbReference type="Proteomes" id="UP000031829"/>
    </source>
</evidence>
<proteinExistence type="predicted"/>
<dbReference type="RefSeq" id="WP_051975621.1">
    <property type="nucleotide sequence ID" value="NZ_BCVB01000002.1"/>
</dbReference>
<dbReference type="GeneID" id="93641983"/>
<dbReference type="AlphaFoldDB" id="A0A0B6AJW7"/>
<dbReference type="HOGENOM" id="CLU_119387_0_0_9"/>
<name>A0A0B6AJW7_PRIM2</name>
<dbReference type="Proteomes" id="UP000031829">
    <property type="component" value="Chromosome"/>
</dbReference>
<accession>A0A0B6AJW7</accession>
<dbReference type="PROSITE" id="PS51257">
    <property type="entry name" value="PROKAR_LIPOPROTEIN"/>
    <property type="match status" value="1"/>
</dbReference>
<sequence>MKYFKVLFCLILLILVGITGCSSKEEVTSINTVDVKDLKDHSGTYVGDNSNVVAIVRALPGGETFKEINLHNKTPKIMYGTKEDSLSEDEILKYWLDGKDTLEKNFLYNAIYLTILIPNAEGYSFKIDDQKFSVSRQEMKQFISKNIQTLPSSNELFDKENAQQFIDNNKEKINKAVKSATIREQFFKNVPIVKELRTNKEPYLRLFICFLFT</sequence>
<dbReference type="EMBL" id="CP009920">
    <property type="protein sequence ID" value="AJI25180.1"/>
    <property type="molecule type" value="Genomic_DNA"/>
</dbReference>
<protein>
    <recommendedName>
        <fullName evidence="1">DUF4825 domain-containing protein</fullName>
    </recommendedName>
</protein>
<gene>
    <name evidence="2" type="ORF">BG04_3948</name>
</gene>